<evidence type="ECO:0000313" key="2">
    <source>
        <dbReference type="EMBL" id="KAG0283808.1"/>
    </source>
</evidence>
<comment type="caution">
    <text evidence="2">The sequence shown here is derived from an EMBL/GenBank/DDBJ whole genome shotgun (WGS) entry which is preliminary data.</text>
</comment>
<feature type="region of interest" description="Disordered" evidence="1">
    <location>
        <begin position="417"/>
        <end position="448"/>
    </location>
</feature>
<keyword evidence="3" id="KW-1185">Reference proteome</keyword>
<evidence type="ECO:0000256" key="1">
    <source>
        <dbReference type="SAM" id="MobiDB-lite"/>
    </source>
</evidence>
<feature type="region of interest" description="Disordered" evidence="1">
    <location>
        <begin position="162"/>
        <end position="185"/>
    </location>
</feature>
<evidence type="ECO:0000313" key="3">
    <source>
        <dbReference type="Proteomes" id="UP001194696"/>
    </source>
</evidence>
<feature type="compositionally biased region" description="Low complexity" evidence="1">
    <location>
        <begin position="485"/>
        <end position="504"/>
    </location>
</feature>
<feature type="region of interest" description="Disordered" evidence="1">
    <location>
        <begin position="89"/>
        <end position="142"/>
    </location>
</feature>
<proteinExistence type="predicted"/>
<reference evidence="2 3" key="1">
    <citation type="journal article" date="2020" name="Fungal Divers.">
        <title>Resolving the Mortierellaceae phylogeny through synthesis of multi-gene phylogenetics and phylogenomics.</title>
        <authorList>
            <person name="Vandepol N."/>
            <person name="Liber J."/>
            <person name="Desiro A."/>
            <person name="Na H."/>
            <person name="Kennedy M."/>
            <person name="Barry K."/>
            <person name="Grigoriev I.V."/>
            <person name="Miller A.N."/>
            <person name="O'Donnell K."/>
            <person name="Stajich J.E."/>
            <person name="Bonito G."/>
        </authorList>
    </citation>
    <scope>NUCLEOTIDE SEQUENCE [LARGE SCALE GENOMIC DNA]</scope>
    <source>
        <strain evidence="2 3">AD045</strain>
    </source>
</reference>
<protein>
    <submittedName>
        <fullName evidence="2">Uncharacterized protein</fullName>
    </submittedName>
</protein>
<dbReference type="EMBL" id="JAAAIM010000853">
    <property type="protein sequence ID" value="KAG0283808.1"/>
    <property type="molecule type" value="Genomic_DNA"/>
</dbReference>
<dbReference type="Proteomes" id="UP001194696">
    <property type="component" value="Unassembled WGS sequence"/>
</dbReference>
<sequence>MKLDGSENFEEVPIDIRPFTPTPTTTTITATALVTHQKLDSSIEEVDVDMKHDGQSSPTSSAQIPVAVGHTTLFQALRKVPSMTINTNYSNVDLTNGVRSHSSASSVTSSLHRTSFKTPTGHRHTTTTNNDQEQDPSAPKRRKTLLKSMSSSMRMAKKRAADILFGSARNKPKKKSKTLLPDQDDVDEGSLVTKVEDHFDDDEDYDMSRLSLSSTVVPSVFGLLGSTASLSRVNPSSSPMDVEVISLASCSSQSSDHITPPLTAAVAADLLQMSSWPESSNGFSLFTRSAEDLTRLPTSSFYDFTGCDPSITDNGHQTLVVESEAGPQHWHCLRRRSHSVSADCTVIPQEISSASSSSFSRHLNLDYDLEDIDVNDEGVKQSHDELQRSTFSRFGGLGSRRWIFSKNRLPSFMTKYRRSGKKDQKGTTACDANGLVPGCVRNNRSDPLRDRDVGELMELIVVDTPDYSMARKTNKIARKHSIRIPSSSSSSSSSSHTSSPSFSPTCATPFQHAIEHRKKTQQYQHQYKKEREEQQQSVPTSKAFRGAALTPDAFPTPSIAITCQPPPPSPSIVVSSAQGCQQVLVPNP</sequence>
<accession>A0ABQ7JSI8</accession>
<name>A0ABQ7JSI8_9FUNG</name>
<feature type="region of interest" description="Disordered" evidence="1">
    <location>
        <begin position="474"/>
        <end position="574"/>
    </location>
</feature>
<organism evidence="2 3">
    <name type="scientific">Linnemannia gamsii</name>
    <dbReference type="NCBI Taxonomy" id="64522"/>
    <lineage>
        <taxon>Eukaryota</taxon>
        <taxon>Fungi</taxon>
        <taxon>Fungi incertae sedis</taxon>
        <taxon>Mucoromycota</taxon>
        <taxon>Mortierellomycotina</taxon>
        <taxon>Mortierellomycetes</taxon>
        <taxon>Mortierellales</taxon>
        <taxon>Mortierellaceae</taxon>
        <taxon>Linnemannia</taxon>
    </lineage>
</organism>
<gene>
    <name evidence="2" type="ORF">BGZ96_011818</name>
</gene>
<feature type="compositionally biased region" description="Low complexity" evidence="1">
    <location>
        <begin position="98"/>
        <end position="113"/>
    </location>
</feature>